<name>A0A6A3K7S0_9STRA</name>
<accession>A0A6A3K7S0</accession>
<evidence type="ECO:0000313" key="3">
    <source>
        <dbReference type="EMBL" id="KAE9317712.1"/>
    </source>
</evidence>
<dbReference type="EMBL" id="QXFU01001434">
    <property type="protein sequence ID" value="KAE9002482.1"/>
    <property type="molecule type" value="Genomic_DNA"/>
</dbReference>
<sequence length="63" mass="6873">MAEQSLAVLVAPTRPITPTLEWLCLTGNSMTERTSQEFVALPQNVIAIELQDKGDEETGDVDV</sequence>
<dbReference type="Proteomes" id="UP000434957">
    <property type="component" value="Unassembled WGS sequence"/>
</dbReference>
<evidence type="ECO:0000313" key="2">
    <source>
        <dbReference type="EMBL" id="KAE9005171.1"/>
    </source>
</evidence>
<dbReference type="Proteomes" id="UP000435112">
    <property type="component" value="Unassembled WGS sequence"/>
</dbReference>
<keyword evidence="5" id="KW-1185">Reference proteome</keyword>
<evidence type="ECO:0000313" key="4">
    <source>
        <dbReference type="Proteomes" id="UP000429607"/>
    </source>
</evidence>
<evidence type="ECO:0000313" key="1">
    <source>
        <dbReference type="EMBL" id="KAE9002482.1"/>
    </source>
</evidence>
<organism evidence="1 6">
    <name type="scientific">Phytophthora rubi</name>
    <dbReference type="NCBI Taxonomy" id="129364"/>
    <lineage>
        <taxon>Eukaryota</taxon>
        <taxon>Sar</taxon>
        <taxon>Stramenopiles</taxon>
        <taxon>Oomycota</taxon>
        <taxon>Peronosporomycetes</taxon>
        <taxon>Peronosporales</taxon>
        <taxon>Peronosporaceae</taxon>
        <taxon>Phytophthora</taxon>
    </lineage>
</organism>
<dbReference type="EMBL" id="QXFV01001468">
    <property type="protein sequence ID" value="KAE9005171.1"/>
    <property type="molecule type" value="Genomic_DNA"/>
</dbReference>
<dbReference type="AlphaFoldDB" id="A0A6A3K7S0"/>
<comment type="caution">
    <text evidence="1">The sequence shown here is derived from an EMBL/GenBank/DDBJ whole genome shotgun (WGS) entry which is preliminary data.</text>
</comment>
<evidence type="ECO:0000313" key="5">
    <source>
        <dbReference type="Proteomes" id="UP000434957"/>
    </source>
</evidence>
<reference evidence="4 6" key="1">
    <citation type="submission" date="2018-09" db="EMBL/GenBank/DDBJ databases">
        <title>Genomic investigation of the strawberry pathogen Phytophthora fragariae indicates pathogenicity is determined by transcriptional variation in three key races.</title>
        <authorList>
            <person name="Adams T.M."/>
            <person name="Armitage A.D."/>
            <person name="Sobczyk M.K."/>
            <person name="Bates H.J."/>
            <person name="Dunwell J.M."/>
            <person name="Nellist C.F."/>
            <person name="Harrison R.J."/>
        </authorList>
    </citation>
    <scope>NUCLEOTIDE SEQUENCE [LARGE SCALE GENOMIC DNA]</scope>
    <source>
        <strain evidence="2 4">SCRP249</strain>
        <strain evidence="1 6">SCRP324</strain>
        <strain evidence="3 5">SCRP333</strain>
    </source>
</reference>
<dbReference type="Proteomes" id="UP000429607">
    <property type="component" value="Unassembled WGS sequence"/>
</dbReference>
<proteinExistence type="predicted"/>
<evidence type="ECO:0000313" key="6">
    <source>
        <dbReference type="Proteomes" id="UP000435112"/>
    </source>
</evidence>
<gene>
    <name evidence="2" type="ORF">PR001_g17523</name>
    <name evidence="1" type="ORF">PR002_g17619</name>
    <name evidence="3" type="ORF">PR003_g18417</name>
</gene>
<protein>
    <submittedName>
        <fullName evidence="1">Uncharacterized protein</fullName>
    </submittedName>
</protein>
<dbReference type="EMBL" id="QXFT01001473">
    <property type="protein sequence ID" value="KAE9317712.1"/>
    <property type="molecule type" value="Genomic_DNA"/>
</dbReference>